<evidence type="ECO:0000313" key="1">
    <source>
        <dbReference type="EMBL" id="KAI4468842.1"/>
    </source>
</evidence>
<reference evidence="1" key="1">
    <citation type="submission" date="2022-04" db="EMBL/GenBank/DDBJ databases">
        <title>Chromosome-scale genome assembly of Holotrichia oblita Faldermann.</title>
        <authorList>
            <person name="Rongchong L."/>
        </authorList>
    </citation>
    <scope>NUCLEOTIDE SEQUENCE</scope>
    <source>
        <strain evidence="1">81SQS9</strain>
    </source>
</reference>
<name>A0ACB9TPY1_HOLOL</name>
<dbReference type="Proteomes" id="UP001056778">
    <property type="component" value="Chromosome 2"/>
</dbReference>
<protein>
    <submittedName>
        <fullName evidence="1">E3 ubiquitin-protein ligase siah2</fullName>
    </submittedName>
</protein>
<organism evidence="1 2">
    <name type="scientific">Holotrichia oblita</name>
    <name type="common">Chafer beetle</name>
    <dbReference type="NCBI Taxonomy" id="644536"/>
    <lineage>
        <taxon>Eukaryota</taxon>
        <taxon>Metazoa</taxon>
        <taxon>Ecdysozoa</taxon>
        <taxon>Arthropoda</taxon>
        <taxon>Hexapoda</taxon>
        <taxon>Insecta</taxon>
        <taxon>Pterygota</taxon>
        <taxon>Neoptera</taxon>
        <taxon>Endopterygota</taxon>
        <taxon>Coleoptera</taxon>
        <taxon>Polyphaga</taxon>
        <taxon>Scarabaeiformia</taxon>
        <taxon>Scarabaeidae</taxon>
        <taxon>Melolonthinae</taxon>
        <taxon>Holotrichia</taxon>
    </lineage>
</organism>
<proteinExistence type="predicted"/>
<comment type="caution">
    <text evidence="1">The sequence shown here is derived from an EMBL/GenBank/DDBJ whole genome shotgun (WGS) entry which is preliminary data.</text>
</comment>
<accession>A0ACB9TPY1</accession>
<gene>
    <name evidence="1" type="ORF">MML48_2g00019794</name>
</gene>
<evidence type="ECO:0000313" key="2">
    <source>
        <dbReference type="Proteomes" id="UP001056778"/>
    </source>
</evidence>
<sequence length="573" mass="65381">MLDIPKISSVDELSEDDKQNLQCGYCGNLLSVPGITVPDAKDSLYACGRCSKTKGSGIPAYAYETLASLVKFPCRYVTYGCKKKFLMEAVLDHERACKHRIYKCFAVNCNWEGAIAALKGHITNCHSNIILKDGSFKMPVDDITSVYIMYMYDEIYLVKVHVKDLIFHLGVKYLGKPPECGRFTYEAEIKKTGAKQQSSIKLYNGKMKCYTDYKNLNEKIDVDFDIKSLDGIFKTRKVDCFINIIENVPRKEKLSKQTATNPQETKNNEVVGGPDALNMQTDNTIKTAIKEEITSTDNTNKNGAKNKKKNNNTGKSSPLKEQRMQYENQQADMIRELECPVCQEYIYPPIMICVSGHSICGDCKSKLTKCPTCSSEYGNTRNYALESMLNLVQLPCRNDVNGCEFLGNFAALQEHKANCKYAEFKCPVPYHCKWVGVGPITLTEKHLNDKHFDKFIALNTQFSYSLNRTENEHHLIKYKGDLFRVSFKCSKKSKGLAQWSFQKLFKTWPTKDYKIEITFQDGTNTRRKFIINDGFNDVTDYDCIFYDTLAIPLDLLKPYIDSNNNLCLSYKIY</sequence>
<keyword evidence="2" id="KW-1185">Reference proteome</keyword>
<dbReference type="EMBL" id="CM043016">
    <property type="protein sequence ID" value="KAI4468842.1"/>
    <property type="molecule type" value="Genomic_DNA"/>
</dbReference>